<keyword evidence="2" id="KW-1185">Reference proteome</keyword>
<proteinExistence type="predicted"/>
<organism evidence="1 2">
    <name type="scientific">Batillaria attramentaria</name>
    <dbReference type="NCBI Taxonomy" id="370345"/>
    <lineage>
        <taxon>Eukaryota</taxon>
        <taxon>Metazoa</taxon>
        <taxon>Spiralia</taxon>
        <taxon>Lophotrochozoa</taxon>
        <taxon>Mollusca</taxon>
        <taxon>Gastropoda</taxon>
        <taxon>Caenogastropoda</taxon>
        <taxon>Sorbeoconcha</taxon>
        <taxon>Cerithioidea</taxon>
        <taxon>Batillariidae</taxon>
        <taxon>Batillaria</taxon>
    </lineage>
</organism>
<gene>
    <name evidence="1" type="ORF">BaRGS_00000598</name>
</gene>
<dbReference type="Proteomes" id="UP001519460">
    <property type="component" value="Unassembled WGS sequence"/>
</dbReference>
<accession>A0ABD0MA47</accession>
<name>A0ABD0MA47_9CAEN</name>
<dbReference type="EMBL" id="JACVVK020000002">
    <property type="protein sequence ID" value="KAK7508359.1"/>
    <property type="molecule type" value="Genomic_DNA"/>
</dbReference>
<dbReference type="AlphaFoldDB" id="A0ABD0MA47"/>
<reference evidence="1 2" key="1">
    <citation type="journal article" date="2023" name="Sci. Data">
        <title>Genome assembly of the Korean intertidal mud-creeper Batillaria attramentaria.</title>
        <authorList>
            <person name="Patra A.K."/>
            <person name="Ho P.T."/>
            <person name="Jun S."/>
            <person name="Lee S.J."/>
            <person name="Kim Y."/>
            <person name="Won Y.J."/>
        </authorList>
    </citation>
    <scope>NUCLEOTIDE SEQUENCE [LARGE SCALE GENOMIC DNA]</scope>
    <source>
        <strain evidence="1">Wonlab-2016</strain>
    </source>
</reference>
<evidence type="ECO:0000313" key="1">
    <source>
        <dbReference type="EMBL" id="KAK7508359.1"/>
    </source>
</evidence>
<evidence type="ECO:0000313" key="2">
    <source>
        <dbReference type="Proteomes" id="UP001519460"/>
    </source>
</evidence>
<comment type="caution">
    <text evidence="1">The sequence shown here is derived from an EMBL/GenBank/DDBJ whole genome shotgun (WGS) entry which is preliminary data.</text>
</comment>
<sequence>MQVHNQESALSFNGSVIPKAVRQSVVIEYRQSPPCGCPERCKRKPQWFTNSSIHKLHRENPHVNVWRSLPYATDVTPTH</sequence>
<protein>
    <submittedName>
        <fullName evidence="1">Uncharacterized protein</fullName>
    </submittedName>
</protein>